<protein>
    <submittedName>
        <fullName evidence="2">ER membrane protein SH3</fullName>
    </submittedName>
</protein>
<name>A0A9P3UQ28_LYOSH</name>
<reference evidence="2" key="1">
    <citation type="submission" date="2022-07" db="EMBL/GenBank/DDBJ databases">
        <title>The genome of Lyophyllum shimeji provides insight into the initial evolution of ectomycorrhizal fungal genome.</title>
        <authorList>
            <person name="Kobayashi Y."/>
            <person name="Shibata T."/>
            <person name="Hirakawa H."/>
            <person name="Shigenobu S."/>
            <person name="Nishiyama T."/>
            <person name="Yamada A."/>
            <person name="Hasebe M."/>
            <person name="Kawaguchi M."/>
        </authorList>
    </citation>
    <scope>NUCLEOTIDE SEQUENCE</scope>
    <source>
        <strain evidence="2">AT787</strain>
    </source>
</reference>
<evidence type="ECO:0000313" key="3">
    <source>
        <dbReference type="Proteomes" id="UP001063166"/>
    </source>
</evidence>
<comment type="caution">
    <text evidence="2">The sequence shown here is derived from an EMBL/GenBank/DDBJ whole genome shotgun (WGS) entry which is preliminary data.</text>
</comment>
<accession>A0A9P3UQ28</accession>
<feature type="transmembrane region" description="Helical" evidence="1">
    <location>
        <begin position="6"/>
        <end position="25"/>
    </location>
</feature>
<dbReference type="PANTHER" id="PTHR28228:SF1">
    <property type="entry name" value="SECRETORY COMPONENT PROTEIN SHR3"/>
    <property type="match status" value="1"/>
</dbReference>
<dbReference type="GO" id="GO:0051082">
    <property type="term" value="F:unfolded protein binding"/>
    <property type="evidence" value="ECO:0007669"/>
    <property type="project" value="TreeGrafter"/>
</dbReference>
<feature type="transmembrane region" description="Helical" evidence="1">
    <location>
        <begin position="90"/>
        <end position="112"/>
    </location>
</feature>
<organism evidence="2 3">
    <name type="scientific">Lyophyllum shimeji</name>
    <name type="common">Hon-shimeji</name>
    <name type="synonym">Tricholoma shimeji</name>
    <dbReference type="NCBI Taxonomy" id="47721"/>
    <lineage>
        <taxon>Eukaryota</taxon>
        <taxon>Fungi</taxon>
        <taxon>Dikarya</taxon>
        <taxon>Basidiomycota</taxon>
        <taxon>Agaricomycotina</taxon>
        <taxon>Agaricomycetes</taxon>
        <taxon>Agaricomycetidae</taxon>
        <taxon>Agaricales</taxon>
        <taxon>Tricholomatineae</taxon>
        <taxon>Lyophyllaceae</taxon>
        <taxon>Lyophyllum</taxon>
    </lineage>
</organism>
<dbReference type="PANTHER" id="PTHR28228">
    <property type="entry name" value="SECRETORY COMPONENT PROTEIN SHR3"/>
    <property type="match status" value="1"/>
</dbReference>
<evidence type="ECO:0000313" key="2">
    <source>
        <dbReference type="EMBL" id="GLB43449.1"/>
    </source>
</evidence>
<gene>
    <name evidence="2" type="primary">CSH3</name>
    <name evidence="2" type="ORF">LshimejAT787_1303500</name>
</gene>
<keyword evidence="1" id="KW-0472">Membrane</keyword>
<dbReference type="AlphaFoldDB" id="A0A9P3UQ28"/>
<proteinExistence type="predicted"/>
<keyword evidence="3" id="KW-1185">Reference proteome</keyword>
<keyword evidence="1" id="KW-1133">Transmembrane helix</keyword>
<dbReference type="GO" id="GO:0005789">
    <property type="term" value="C:endoplasmic reticulum membrane"/>
    <property type="evidence" value="ECO:0007669"/>
    <property type="project" value="TreeGrafter"/>
</dbReference>
<dbReference type="Proteomes" id="UP001063166">
    <property type="component" value="Unassembled WGS sequence"/>
</dbReference>
<feature type="transmembrane region" description="Helical" evidence="1">
    <location>
        <begin position="132"/>
        <end position="152"/>
    </location>
</feature>
<dbReference type="Pfam" id="PF08229">
    <property type="entry name" value="SHR3_chaperone"/>
    <property type="match status" value="1"/>
</dbReference>
<dbReference type="OrthoDB" id="5229808at2759"/>
<dbReference type="SMART" id="SM00786">
    <property type="entry name" value="SHR3_chaperone"/>
    <property type="match status" value="1"/>
</dbReference>
<sequence>MGFAQAAVLAPVSFFLGILFICFNVDHRILWGQLTNDVIDDGFQFYATFFNAPPAIKALLHGMIGVGLVGLISKLHKWDESAMFFDGSSLGAYVFSIAVYITVTIPALQTIVTPPEASESVQEAQAERVQAMRVLSAGNVIIMVCLGAILALQAGQEYARRAEAKALAKIEEEERRKATRVEKKDE</sequence>
<keyword evidence="1" id="KW-0812">Transmembrane</keyword>
<evidence type="ECO:0000256" key="1">
    <source>
        <dbReference type="SAM" id="Phobius"/>
    </source>
</evidence>
<dbReference type="GO" id="GO:0006888">
    <property type="term" value="P:endoplasmic reticulum to Golgi vesicle-mediated transport"/>
    <property type="evidence" value="ECO:0007669"/>
    <property type="project" value="TreeGrafter"/>
</dbReference>
<dbReference type="InterPro" id="IPR013248">
    <property type="entry name" value="Psh3/Shr3"/>
</dbReference>
<dbReference type="EMBL" id="BRPK01000013">
    <property type="protein sequence ID" value="GLB43449.1"/>
    <property type="molecule type" value="Genomic_DNA"/>
</dbReference>